<evidence type="ECO:0000313" key="8">
    <source>
        <dbReference type="EMBL" id="MCP1337493.1"/>
    </source>
</evidence>
<comment type="similarity">
    <text evidence="1">Belongs to the ATP-dependent AMP-binding enzyme family.</text>
</comment>
<feature type="domain" description="AMP-binding enzyme C-terminal" evidence="7">
    <location>
        <begin position="423"/>
        <end position="498"/>
    </location>
</feature>
<evidence type="ECO:0000256" key="1">
    <source>
        <dbReference type="ARBA" id="ARBA00006432"/>
    </source>
</evidence>
<reference evidence="8" key="1">
    <citation type="submission" date="2022-06" db="EMBL/GenBank/DDBJ databases">
        <title>Isolation and Genomics of Futiania mangrovii gen. nov., sp. nov., a Rare and Metabolically-versatile member in the Class Alphaproteobacteria.</title>
        <authorList>
            <person name="Liu L."/>
            <person name="Huang W.-C."/>
            <person name="Pan J."/>
            <person name="Li J."/>
            <person name="Huang Y."/>
            <person name="Du H."/>
            <person name="Liu Y."/>
            <person name="Li M."/>
        </authorList>
    </citation>
    <scope>NUCLEOTIDE SEQUENCE</scope>
    <source>
        <strain evidence="8">FT118</strain>
    </source>
</reference>
<dbReference type="PANTHER" id="PTHR43767:SF7">
    <property type="entry name" value="MEDIUM_LONG-CHAIN-FATTY-ACID--COA LIGASE FADD8"/>
    <property type="match status" value="1"/>
</dbReference>
<comment type="catalytic activity">
    <reaction evidence="3">
        <text>3-(methylsulfanyl)propanoate + ATP + CoA = 3-(methylsulfanyl)propanoyl-CoA + AMP + diphosphate</text>
        <dbReference type="Rhea" id="RHEA:43052"/>
        <dbReference type="ChEBI" id="CHEBI:30616"/>
        <dbReference type="ChEBI" id="CHEBI:33019"/>
        <dbReference type="ChEBI" id="CHEBI:49016"/>
        <dbReference type="ChEBI" id="CHEBI:57287"/>
        <dbReference type="ChEBI" id="CHEBI:82815"/>
        <dbReference type="ChEBI" id="CHEBI:456215"/>
        <dbReference type="EC" id="6.2.1.44"/>
    </reaction>
    <physiologicalReaction direction="left-to-right" evidence="3">
        <dbReference type="Rhea" id="RHEA:43053"/>
    </physiologicalReaction>
</comment>
<sequence>MNIYHLLARASTVHRDRPAVALGKTVLHDFAALDARARAIAAGLLSSHGLARGDRVAIVAANTPAYVETVWGIWAAGLAAVPVNAKLHPKEIAYILDHSGARVVFASPDKADAVAEARTHAPGVETAITLDGPDHDALLAGTPLASHAEMARDDLAWLFYTSGTTGRPKGAMITHDNLLATTTSYFLDIDQVPPGGAIVHAAPMSHGSGLYMFPNVAMGAAQVIPESGGFDALEIMDLIAHWPEVSMFAAPTMINRLVAKAREAAAPDFSNLRVIVYGGAPMHVADVERALDVLGPRLAQLYGQGESPMCITGLSRAYYVDRTHPRFRDRIASAGFPQSVVEVRVVDENDTPLPPGQEGEIVARGNPVMKGYWKNPEATAETLRGGWLHTGDVGVFDEDGFLTLKDRSKDVIISGGTNIYPREVEEVLLRHPGVLECSVVGAPHADWGEEVVAFVVAQPGVTLDEADLDAFVTAEIARFKRPKRYRFIADLPKSNYGKILKRELRDLLAAEAKDAANAG</sequence>
<evidence type="ECO:0000259" key="7">
    <source>
        <dbReference type="Pfam" id="PF13193"/>
    </source>
</evidence>
<dbReference type="SUPFAM" id="SSF56801">
    <property type="entry name" value="Acetyl-CoA synthetase-like"/>
    <property type="match status" value="1"/>
</dbReference>
<protein>
    <recommendedName>
        <fullName evidence="5">3-methylmercaptopropionyl-CoA ligase</fullName>
        <ecNumber evidence="4">6.2.1.44</ecNumber>
    </recommendedName>
</protein>
<keyword evidence="9" id="KW-1185">Reference proteome</keyword>
<dbReference type="InterPro" id="IPR045851">
    <property type="entry name" value="AMP-bd_C_sf"/>
</dbReference>
<dbReference type="InterPro" id="IPR025110">
    <property type="entry name" value="AMP-bd_C"/>
</dbReference>
<dbReference type="RefSeq" id="WP_269333458.1">
    <property type="nucleotide sequence ID" value="NZ_JAMZFT010000003.1"/>
</dbReference>
<dbReference type="Pfam" id="PF00501">
    <property type="entry name" value="AMP-binding"/>
    <property type="match status" value="1"/>
</dbReference>
<dbReference type="InterPro" id="IPR042099">
    <property type="entry name" value="ANL_N_sf"/>
</dbReference>
<comment type="caution">
    <text evidence="8">The sequence shown here is derived from an EMBL/GenBank/DDBJ whole genome shotgun (WGS) entry which is preliminary data.</text>
</comment>
<feature type="domain" description="AMP-dependent synthetase/ligase" evidence="6">
    <location>
        <begin position="9"/>
        <end position="373"/>
    </location>
</feature>
<dbReference type="InterPro" id="IPR000873">
    <property type="entry name" value="AMP-dep_synth/lig_dom"/>
</dbReference>
<proteinExistence type="inferred from homology"/>
<evidence type="ECO:0000259" key="6">
    <source>
        <dbReference type="Pfam" id="PF00501"/>
    </source>
</evidence>
<dbReference type="AlphaFoldDB" id="A0A9J6PDL3"/>
<dbReference type="GO" id="GO:0016877">
    <property type="term" value="F:ligase activity, forming carbon-sulfur bonds"/>
    <property type="evidence" value="ECO:0007669"/>
    <property type="project" value="UniProtKB-ARBA"/>
</dbReference>
<evidence type="ECO:0000256" key="5">
    <source>
        <dbReference type="ARBA" id="ARBA00067668"/>
    </source>
</evidence>
<dbReference type="Gene3D" id="3.30.300.30">
    <property type="match status" value="1"/>
</dbReference>
<evidence type="ECO:0000256" key="2">
    <source>
        <dbReference type="ARBA" id="ARBA00022598"/>
    </source>
</evidence>
<evidence type="ECO:0000256" key="3">
    <source>
        <dbReference type="ARBA" id="ARBA00051915"/>
    </source>
</evidence>
<dbReference type="EMBL" id="JAMZFT010000003">
    <property type="protein sequence ID" value="MCP1337493.1"/>
    <property type="molecule type" value="Genomic_DNA"/>
</dbReference>
<dbReference type="FunFam" id="3.30.300.30:FF:000008">
    <property type="entry name" value="2,3-dihydroxybenzoate-AMP ligase"/>
    <property type="match status" value="1"/>
</dbReference>
<gene>
    <name evidence="8" type="ORF">NJQ99_13805</name>
</gene>
<dbReference type="Gene3D" id="3.40.50.12780">
    <property type="entry name" value="N-terminal domain of ligase-like"/>
    <property type="match status" value="1"/>
</dbReference>
<keyword evidence="2" id="KW-0436">Ligase</keyword>
<dbReference type="PANTHER" id="PTHR43767">
    <property type="entry name" value="LONG-CHAIN-FATTY-ACID--COA LIGASE"/>
    <property type="match status" value="1"/>
</dbReference>
<dbReference type="Proteomes" id="UP001055804">
    <property type="component" value="Unassembled WGS sequence"/>
</dbReference>
<organism evidence="8 9">
    <name type="scientific">Futiania mangrovi</name>
    <dbReference type="NCBI Taxonomy" id="2959716"/>
    <lineage>
        <taxon>Bacteria</taxon>
        <taxon>Pseudomonadati</taxon>
        <taxon>Pseudomonadota</taxon>
        <taxon>Alphaproteobacteria</taxon>
        <taxon>Futianiales</taxon>
        <taxon>Futianiaceae</taxon>
        <taxon>Futiania</taxon>
    </lineage>
</organism>
<accession>A0A9J6PDL3</accession>
<dbReference type="PROSITE" id="PS00455">
    <property type="entry name" value="AMP_BINDING"/>
    <property type="match status" value="1"/>
</dbReference>
<evidence type="ECO:0000313" key="9">
    <source>
        <dbReference type="Proteomes" id="UP001055804"/>
    </source>
</evidence>
<evidence type="ECO:0000256" key="4">
    <source>
        <dbReference type="ARBA" id="ARBA00066616"/>
    </source>
</evidence>
<dbReference type="EC" id="6.2.1.44" evidence="4"/>
<dbReference type="Pfam" id="PF13193">
    <property type="entry name" value="AMP-binding_C"/>
    <property type="match status" value="1"/>
</dbReference>
<name>A0A9J6PDL3_9PROT</name>
<dbReference type="InterPro" id="IPR050237">
    <property type="entry name" value="ATP-dep_AMP-bd_enzyme"/>
</dbReference>
<dbReference type="InterPro" id="IPR020845">
    <property type="entry name" value="AMP-binding_CS"/>
</dbReference>